<proteinExistence type="predicted"/>
<dbReference type="EMBL" id="KV878265">
    <property type="protein sequence ID" value="OJZ79954.1"/>
    <property type="molecule type" value="Genomic_DNA"/>
</dbReference>
<protein>
    <submittedName>
        <fullName evidence="1">Uncharacterized protein</fullName>
    </submittedName>
</protein>
<organism evidence="1 2">
    <name type="scientific">Aspergillus luchuensis (strain CBS 106.47)</name>
    <dbReference type="NCBI Taxonomy" id="1137211"/>
    <lineage>
        <taxon>Eukaryota</taxon>
        <taxon>Fungi</taxon>
        <taxon>Dikarya</taxon>
        <taxon>Ascomycota</taxon>
        <taxon>Pezizomycotina</taxon>
        <taxon>Eurotiomycetes</taxon>
        <taxon>Eurotiomycetidae</taxon>
        <taxon>Eurotiales</taxon>
        <taxon>Aspergillaceae</taxon>
        <taxon>Aspergillus</taxon>
        <taxon>Aspergillus subgen. Circumdati</taxon>
    </lineage>
</organism>
<dbReference type="AlphaFoldDB" id="A0A1M3SZM0"/>
<evidence type="ECO:0000313" key="2">
    <source>
        <dbReference type="Proteomes" id="UP000184063"/>
    </source>
</evidence>
<evidence type="ECO:0000313" key="1">
    <source>
        <dbReference type="EMBL" id="OJZ79954.1"/>
    </source>
</evidence>
<gene>
    <name evidence="1" type="ORF">ASPFODRAFT_54291</name>
</gene>
<dbReference type="OrthoDB" id="4400964at2759"/>
<sequence length="126" mass="13903">MHDQWLDAEIITLIYFISRGFAHVAVPRVLPAVVISVPTPAVSQMPVFILEQFPYVLTENGSWDIDEVILCFADPLNASMSYCKCFCETSTVSVCDGHCFPACPVQWNALRAACTGSSRDSSKIQL</sequence>
<name>A0A1M3SZM0_ASPLC</name>
<dbReference type="Proteomes" id="UP000184063">
    <property type="component" value="Unassembled WGS sequence"/>
</dbReference>
<accession>A0A1M3SZM0</accession>
<dbReference type="VEuPathDB" id="FungiDB:ASPFODRAFT_54291"/>
<reference evidence="2" key="1">
    <citation type="journal article" date="2017" name="Genome Biol.">
        <title>Comparative genomics reveals high biological diversity and specific adaptations in the industrially and medically important fungal genus Aspergillus.</title>
        <authorList>
            <person name="de Vries R.P."/>
            <person name="Riley R."/>
            <person name="Wiebenga A."/>
            <person name="Aguilar-Osorio G."/>
            <person name="Amillis S."/>
            <person name="Uchima C.A."/>
            <person name="Anderluh G."/>
            <person name="Asadollahi M."/>
            <person name="Askin M."/>
            <person name="Barry K."/>
            <person name="Battaglia E."/>
            <person name="Bayram O."/>
            <person name="Benocci T."/>
            <person name="Braus-Stromeyer S.A."/>
            <person name="Caldana C."/>
            <person name="Canovas D."/>
            <person name="Cerqueira G.C."/>
            <person name="Chen F."/>
            <person name="Chen W."/>
            <person name="Choi C."/>
            <person name="Clum A."/>
            <person name="Dos Santos R.A."/>
            <person name="Damasio A.R."/>
            <person name="Diallinas G."/>
            <person name="Emri T."/>
            <person name="Fekete E."/>
            <person name="Flipphi M."/>
            <person name="Freyberg S."/>
            <person name="Gallo A."/>
            <person name="Gournas C."/>
            <person name="Habgood R."/>
            <person name="Hainaut M."/>
            <person name="Harispe M.L."/>
            <person name="Henrissat B."/>
            <person name="Hilden K.S."/>
            <person name="Hope R."/>
            <person name="Hossain A."/>
            <person name="Karabika E."/>
            <person name="Karaffa L."/>
            <person name="Karanyi Z."/>
            <person name="Krasevec N."/>
            <person name="Kuo A."/>
            <person name="Kusch H."/>
            <person name="LaButti K."/>
            <person name="Lagendijk E.L."/>
            <person name="Lapidus A."/>
            <person name="Levasseur A."/>
            <person name="Lindquist E."/>
            <person name="Lipzen A."/>
            <person name="Logrieco A.F."/>
            <person name="MacCabe A."/>
            <person name="Maekelae M.R."/>
            <person name="Malavazi I."/>
            <person name="Melin P."/>
            <person name="Meyer V."/>
            <person name="Mielnichuk N."/>
            <person name="Miskei M."/>
            <person name="Molnar A.P."/>
            <person name="Mule G."/>
            <person name="Ngan C.Y."/>
            <person name="Orejas M."/>
            <person name="Orosz E."/>
            <person name="Ouedraogo J.P."/>
            <person name="Overkamp K.M."/>
            <person name="Park H.-S."/>
            <person name="Perrone G."/>
            <person name="Piumi F."/>
            <person name="Punt P.J."/>
            <person name="Ram A.F."/>
            <person name="Ramon A."/>
            <person name="Rauscher S."/>
            <person name="Record E."/>
            <person name="Riano-Pachon D.M."/>
            <person name="Robert V."/>
            <person name="Roehrig J."/>
            <person name="Ruller R."/>
            <person name="Salamov A."/>
            <person name="Salih N.S."/>
            <person name="Samson R.A."/>
            <person name="Sandor E."/>
            <person name="Sanguinetti M."/>
            <person name="Schuetze T."/>
            <person name="Sepcic K."/>
            <person name="Shelest E."/>
            <person name="Sherlock G."/>
            <person name="Sophianopoulou V."/>
            <person name="Squina F.M."/>
            <person name="Sun H."/>
            <person name="Susca A."/>
            <person name="Todd R.B."/>
            <person name="Tsang A."/>
            <person name="Unkles S.E."/>
            <person name="van de Wiele N."/>
            <person name="van Rossen-Uffink D."/>
            <person name="Oliveira J.V."/>
            <person name="Vesth T.C."/>
            <person name="Visser J."/>
            <person name="Yu J.-H."/>
            <person name="Zhou M."/>
            <person name="Andersen M.R."/>
            <person name="Archer D.B."/>
            <person name="Baker S.E."/>
            <person name="Benoit I."/>
            <person name="Brakhage A.A."/>
            <person name="Braus G.H."/>
            <person name="Fischer R."/>
            <person name="Frisvad J.C."/>
            <person name="Goldman G.H."/>
            <person name="Houbraken J."/>
            <person name="Oakley B."/>
            <person name="Pocsi I."/>
            <person name="Scazzocchio C."/>
            <person name="Seiboth B."/>
            <person name="vanKuyk P.A."/>
            <person name="Wortman J."/>
            <person name="Dyer P.S."/>
            <person name="Grigoriev I.V."/>
        </authorList>
    </citation>
    <scope>NUCLEOTIDE SEQUENCE [LARGE SCALE GENOMIC DNA]</scope>
    <source>
        <strain evidence="2">CBS 106.47</strain>
    </source>
</reference>